<feature type="compositionally biased region" description="Basic and acidic residues" evidence="1">
    <location>
        <begin position="49"/>
        <end position="59"/>
    </location>
</feature>
<accession>A0AAE4R0F3</accession>
<comment type="caution">
    <text evidence="2">The sequence shown here is derived from an EMBL/GenBank/DDBJ whole genome shotgun (WGS) entry which is preliminary data.</text>
</comment>
<dbReference type="RefSeq" id="WP_317470582.1">
    <property type="nucleotide sequence ID" value="NZ_JAWLKJ010000003.1"/>
</dbReference>
<sequence>MSARAPRDASLVGLCSREVICRVRIVREYPSVTKVRYWLGDRWSDVQDTHPDTVIHDGGARAGWTPVGHEQSTS</sequence>
<gene>
    <name evidence="2" type="ORF">R3P82_12520</name>
</gene>
<evidence type="ECO:0000313" key="3">
    <source>
        <dbReference type="Proteomes" id="UP001185873"/>
    </source>
</evidence>
<feature type="region of interest" description="Disordered" evidence="1">
    <location>
        <begin position="49"/>
        <end position="74"/>
    </location>
</feature>
<proteinExistence type="predicted"/>
<evidence type="ECO:0000313" key="2">
    <source>
        <dbReference type="EMBL" id="MDV6299933.1"/>
    </source>
</evidence>
<organism evidence="2 3">
    <name type="scientific">Dietzia maris</name>
    <dbReference type="NCBI Taxonomy" id="37915"/>
    <lineage>
        <taxon>Bacteria</taxon>
        <taxon>Bacillati</taxon>
        <taxon>Actinomycetota</taxon>
        <taxon>Actinomycetes</taxon>
        <taxon>Mycobacteriales</taxon>
        <taxon>Dietziaceae</taxon>
        <taxon>Dietzia</taxon>
    </lineage>
</organism>
<dbReference type="Proteomes" id="UP001185873">
    <property type="component" value="Unassembled WGS sequence"/>
</dbReference>
<reference evidence="2" key="1">
    <citation type="submission" date="2023-10" db="EMBL/GenBank/DDBJ databases">
        <title>Development of a sustainable strategy for remediation of hydrocarbon-contaminated territories based on the waste exchange concept.</title>
        <authorList>
            <person name="Krivoruchko A."/>
        </authorList>
    </citation>
    <scope>NUCLEOTIDE SEQUENCE</scope>
    <source>
        <strain evidence="2">IEGM 1175</strain>
    </source>
</reference>
<protein>
    <submittedName>
        <fullName evidence="2">Uncharacterized protein</fullName>
    </submittedName>
</protein>
<name>A0AAE4R0F3_9ACTN</name>
<evidence type="ECO:0000256" key="1">
    <source>
        <dbReference type="SAM" id="MobiDB-lite"/>
    </source>
</evidence>
<dbReference type="EMBL" id="JAWLKJ010000003">
    <property type="protein sequence ID" value="MDV6299933.1"/>
    <property type="molecule type" value="Genomic_DNA"/>
</dbReference>
<dbReference type="AlphaFoldDB" id="A0AAE4R0F3"/>